<sequence>MTLIFKTAFVESLHHWLNNMLHKNLQKEQWFKLSVCEQMANIGSEVIRAIKWKAKRNNDYAYLANTRALELFDMTLEDPKYASGVKELTRAREFWLDYFFGNNQYHQTDDEWIRYFLAFTYAARNNITKRQKILIK</sequence>
<dbReference type="EMBL" id="MFJL01000038">
    <property type="protein sequence ID" value="OGG13250.1"/>
    <property type="molecule type" value="Genomic_DNA"/>
</dbReference>
<dbReference type="STRING" id="1798382.A3D77_05295"/>
<evidence type="ECO:0000313" key="2">
    <source>
        <dbReference type="Proteomes" id="UP000176923"/>
    </source>
</evidence>
<name>A0A1F5ZLA3_9BACT</name>
<dbReference type="Proteomes" id="UP000176923">
    <property type="component" value="Unassembled WGS sequence"/>
</dbReference>
<evidence type="ECO:0000313" key="1">
    <source>
        <dbReference type="EMBL" id="OGG13250.1"/>
    </source>
</evidence>
<gene>
    <name evidence="1" type="ORF">A3D77_05295</name>
</gene>
<reference evidence="1 2" key="1">
    <citation type="journal article" date="2016" name="Nat. Commun.">
        <title>Thousands of microbial genomes shed light on interconnected biogeochemical processes in an aquifer system.</title>
        <authorList>
            <person name="Anantharaman K."/>
            <person name="Brown C.T."/>
            <person name="Hug L.A."/>
            <person name="Sharon I."/>
            <person name="Castelle C.J."/>
            <person name="Probst A.J."/>
            <person name="Thomas B.C."/>
            <person name="Singh A."/>
            <person name="Wilkins M.J."/>
            <person name="Karaoz U."/>
            <person name="Brodie E.L."/>
            <person name="Williams K.H."/>
            <person name="Hubbard S.S."/>
            <person name="Banfield J.F."/>
        </authorList>
    </citation>
    <scope>NUCLEOTIDE SEQUENCE [LARGE SCALE GENOMIC DNA]</scope>
</reference>
<dbReference type="AlphaFoldDB" id="A0A1F5ZLA3"/>
<comment type="caution">
    <text evidence="1">The sequence shown here is derived from an EMBL/GenBank/DDBJ whole genome shotgun (WGS) entry which is preliminary data.</text>
</comment>
<proteinExistence type="predicted"/>
<organism evidence="1 2">
    <name type="scientific">Candidatus Gottesmanbacteria bacterium RIFCSPHIGHO2_02_FULL_39_11</name>
    <dbReference type="NCBI Taxonomy" id="1798382"/>
    <lineage>
        <taxon>Bacteria</taxon>
        <taxon>Candidatus Gottesmaniibacteriota</taxon>
    </lineage>
</organism>
<accession>A0A1F5ZLA3</accession>
<protein>
    <submittedName>
        <fullName evidence="1">Uncharacterized protein</fullName>
    </submittedName>
</protein>